<dbReference type="SUPFAM" id="SSF56935">
    <property type="entry name" value="Porins"/>
    <property type="match status" value="1"/>
</dbReference>
<keyword evidence="2" id="KW-0813">Transport</keyword>
<keyword evidence="10" id="KW-0998">Cell outer membrane</keyword>
<keyword evidence="7" id="KW-0406">Ion transport</keyword>
<accession>A0A5B8RCN2</accession>
<keyword evidence="3" id="KW-0410">Iron transport</keyword>
<evidence type="ECO:0000256" key="3">
    <source>
        <dbReference type="ARBA" id="ARBA00022496"/>
    </source>
</evidence>
<evidence type="ECO:0000256" key="10">
    <source>
        <dbReference type="ARBA" id="ARBA00023237"/>
    </source>
</evidence>
<keyword evidence="9" id="KW-0472">Membrane</keyword>
<protein>
    <submittedName>
        <fullName evidence="12">Ferrichrome outer membrane transporter/phage receptor</fullName>
    </submittedName>
</protein>
<evidence type="ECO:0000256" key="2">
    <source>
        <dbReference type="ARBA" id="ARBA00022448"/>
    </source>
</evidence>
<dbReference type="PROSITE" id="PS52016">
    <property type="entry name" value="TONB_DEPENDENT_REC_3"/>
    <property type="match status" value="1"/>
</dbReference>
<evidence type="ECO:0000256" key="5">
    <source>
        <dbReference type="ARBA" id="ARBA00022729"/>
    </source>
</evidence>
<dbReference type="PANTHER" id="PTHR32552">
    <property type="entry name" value="FERRICHROME IRON RECEPTOR-RELATED"/>
    <property type="match status" value="1"/>
</dbReference>
<evidence type="ECO:0000256" key="1">
    <source>
        <dbReference type="ARBA" id="ARBA00004571"/>
    </source>
</evidence>
<name>A0A5B8RCN2_9ZZZZ</name>
<sequence>MCQAGAASWCGLELGGGVRYVGEQYGDSVNDIGIPSYTLPDAAVRYDLSAVDPSLDGWRMALNVSNLTDKKYVTSCYADYGWCWWGEGRKATLTVSYNWK</sequence>
<keyword evidence="6" id="KW-0408">Iron</keyword>
<dbReference type="InterPro" id="IPR036942">
    <property type="entry name" value="Beta-barrel_TonB_sf"/>
</dbReference>
<dbReference type="GO" id="GO:0006826">
    <property type="term" value="P:iron ion transport"/>
    <property type="evidence" value="ECO:0007669"/>
    <property type="project" value="UniProtKB-KW"/>
</dbReference>
<gene>
    <name evidence="12" type="primary">fhuA_2</name>
    <name evidence="12" type="ORF">KBTEX_02191</name>
</gene>
<dbReference type="Pfam" id="PF00593">
    <property type="entry name" value="TonB_dep_Rec_b-barrel"/>
    <property type="match status" value="1"/>
</dbReference>
<evidence type="ECO:0000256" key="4">
    <source>
        <dbReference type="ARBA" id="ARBA00022692"/>
    </source>
</evidence>
<evidence type="ECO:0000256" key="6">
    <source>
        <dbReference type="ARBA" id="ARBA00023004"/>
    </source>
</evidence>
<keyword evidence="4" id="KW-0812">Transmembrane</keyword>
<dbReference type="AlphaFoldDB" id="A0A5B8RCN2"/>
<keyword evidence="5" id="KW-0732">Signal</keyword>
<keyword evidence="12" id="KW-0675">Receptor</keyword>
<evidence type="ECO:0000256" key="7">
    <source>
        <dbReference type="ARBA" id="ARBA00023065"/>
    </source>
</evidence>
<organism evidence="12">
    <name type="scientific">uncultured organism</name>
    <dbReference type="NCBI Taxonomy" id="155900"/>
    <lineage>
        <taxon>unclassified sequences</taxon>
        <taxon>environmental samples</taxon>
    </lineage>
</organism>
<dbReference type="Gene3D" id="2.40.170.20">
    <property type="entry name" value="TonB-dependent receptor, beta-barrel domain"/>
    <property type="match status" value="1"/>
</dbReference>
<evidence type="ECO:0000313" key="12">
    <source>
        <dbReference type="EMBL" id="QEA05863.1"/>
    </source>
</evidence>
<dbReference type="PANTHER" id="PTHR32552:SF68">
    <property type="entry name" value="FERRICHROME OUTER MEMBRANE TRANSPORTER_PHAGE RECEPTOR"/>
    <property type="match status" value="1"/>
</dbReference>
<reference evidence="12" key="1">
    <citation type="submission" date="2019-06" db="EMBL/GenBank/DDBJ databases">
        <authorList>
            <person name="Murdoch R.W."/>
            <person name="Fathepure B."/>
        </authorList>
    </citation>
    <scope>NUCLEOTIDE SEQUENCE</scope>
</reference>
<comment type="subcellular location">
    <subcellularLocation>
        <location evidence="1">Cell outer membrane</location>
        <topology evidence="1">Multi-pass membrane protein</topology>
    </subcellularLocation>
</comment>
<dbReference type="EMBL" id="MN079114">
    <property type="protein sequence ID" value="QEA05863.1"/>
    <property type="molecule type" value="Genomic_DNA"/>
</dbReference>
<dbReference type="InterPro" id="IPR039426">
    <property type="entry name" value="TonB-dep_rcpt-like"/>
</dbReference>
<proteinExistence type="predicted"/>
<dbReference type="InterPro" id="IPR000531">
    <property type="entry name" value="Beta-barrel_TonB"/>
</dbReference>
<evidence type="ECO:0000256" key="8">
    <source>
        <dbReference type="ARBA" id="ARBA00023077"/>
    </source>
</evidence>
<evidence type="ECO:0000256" key="9">
    <source>
        <dbReference type="ARBA" id="ARBA00023136"/>
    </source>
</evidence>
<evidence type="ECO:0000259" key="11">
    <source>
        <dbReference type="Pfam" id="PF00593"/>
    </source>
</evidence>
<feature type="domain" description="TonB-dependent receptor-like beta-barrel" evidence="11">
    <location>
        <begin position="12"/>
        <end position="67"/>
    </location>
</feature>
<keyword evidence="8" id="KW-0798">TonB box</keyword>